<sequence length="235" mass="27059">MAGRNEEVLKEAFMTKRSQNKRSFTPTNWKERWFVLSPENLIYFDGDRQSGRRKERGRVELSRVVAVECVNSVVFQRDYVFQLCYLSEEKEQYVLYIAAVSGYERDEWLGYLRRLVAANECLSDWYHEGAFIRNQWSCCKGGKDVAACTAVTWTINHNNNPPGHPTPSPTPPNGPLSDMMPKLPKWHLSSASVHQNVNRPVRVFPESRASPKLPQKPVPIPRVVPKEPVSPWRAF</sequence>
<dbReference type="InterPro" id="IPR001849">
    <property type="entry name" value="PH_domain"/>
</dbReference>
<dbReference type="AlphaFoldDB" id="A0A0P4WCL4"/>
<reference evidence="3" key="1">
    <citation type="submission" date="2015-09" db="EMBL/GenBank/DDBJ databases">
        <title>Scylla olivacea transcriptome.</title>
        <authorList>
            <person name="Ikhwanuddin M."/>
        </authorList>
    </citation>
    <scope>NUCLEOTIDE SEQUENCE</scope>
</reference>
<feature type="region of interest" description="Disordered" evidence="1">
    <location>
        <begin position="158"/>
        <end position="181"/>
    </location>
</feature>
<dbReference type="Gene3D" id="2.30.29.30">
    <property type="entry name" value="Pleckstrin-homology domain (PH domain)/Phosphotyrosine-binding domain (PTB)"/>
    <property type="match status" value="1"/>
</dbReference>
<evidence type="ECO:0000313" key="3">
    <source>
        <dbReference type="EMBL" id="JAI63305.1"/>
    </source>
</evidence>
<name>A0A0P4WCL4_SCYOL</name>
<organism evidence="3">
    <name type="scientific">Scylla olivacea</name>
    <name type="common">Orange mud crab</name>
    <name type="synonym">Cancer olivacea</name>
    <dbReference type="NCBI Taxonomy" id="85551"/>
    <lineage>
        <taxon>Eukaryota</taxon>
        <taxon>Metazoa</taxon>
        <taxon>Ecdysozoa</taxon>
        <taxon>Arthropoda</taxon>
        <taxon>Crustacea</taxon>
        <taxon>Multicrustacea</taxon>
        <taxon>Malacostraca</taxon>
        <taxon>Eumalacostraca</taxon>
        <taxon>Eucarida</taxon>
        <taxon>Decapoda</taxon>
        <taxon>Pleocyemata</taxon>
        <taxon>Brachyura</taxon>
        <taxon>Eubrachyura</taxon>
        <taxon>Portunoidea</taxon>
        <taxon>Portunidae</taxon>
        <taxon>Portuninae</taxon>
        <taxon>Scylla</taxon>
    </lineage>
</organism>
<feature type="compositionally biased region" description="Pro residues" evidence="1">
    <location>
        <begin position="162"/>
        <end position="174"/>
    </location>
</feature>
<dbReference type="SMART" id="SM00233">
    <property type="entry name" value="PH"/>
    <property type="match status" value="1"/>
</dbReference>
<evidence type="ECO:0000256" key="1">
    <source>
        <dbReference type="SAM" id="MobiDB-lite"/>
    </source>
</evidence>
<protein>
    <recommendedName>
        <fullName evidence="2">PH domain-containing protein</fullName>
    </recommendedName>
</protein>
<evidence type="ECO:0000259" key="2">
    <source>
        <dbReference type="PROSITE" id="PS50003"/>
    </source>
</evidence>
<dbReference type="PROSITE" id="PS50003">
    <property type="entry name" value="PH_DOMAIN"/>
    <property type="match status" value="1"/>
</dbReference>
<dbReference type="InterPro" id="IPR051707">
    <property type="entry name" value="PI-Interact_SigTrans_Reg"/>
</dbReference>
<dbReference type="PANTHER" id="PTHR14336:SF8">
    <property type="entry name" value="PROTEIN OPY1"/>
    <property type="match status" value="1"/>
</dbReference>
<feature type="region of interest" description="Disordered" evidence="1">
    <location>
        <begin position="205"/>
        <end position="235"/>
    </location>
</feature>
<dbReference type="SUPFAM" id="SSF50729">
    <property type="entry name" value="PH domain-like"/>
    <property type="match status" value="1"/>
</dbReference>
<feature type="domain" description="PH" evidence="2">
    <location>
        <begin position="7"/>
        <end position="117"/>
    </location>
</feature>
<dbReference type="EMBL" id="GDRN01074041">
    <property type="protein sequence ID" value="JAI63305.1"/>
    <property type="molecule type" value="Transcribed_RNA"/>
</dbReference>
<dbReference type="PANTHER" id="PTHR14336">
    <property type="entry name" value="TANDEM PH DOMAIN CONTAINING PROTEIN"/>
    <property type="match status" value="1"/>
</dbReference>
<dbReference type="InterPro" id="IPR011993">
    <property type="entry name" value="PH-like_dom_sf"/>
</dbReference>
<accession>A0A0P4WCL4</accession>
<proteinExistence type="predicted"/>
<dbReference type="Pfam" id="PF00169">
    <property type="entry name" value="PH"/>
    <property type="match status" value="1"/>
</dbReference>